<organism evidence="1 2">
    <name type="scientific">candidate division WOR-1 bacterium DG_54_3</name>
    <dbReference type="NCBI Taxonomy" id="1703775"/>
    <lineage>
        <taxon>Bacteria</taxon>
        <taxon>Bacillati</taxon>
        <taxon>Saganbacteria</taxon>
    </lineage>
</organism>
<dbReference type="AlphaFoldDB" id="A0A0S7Y2S7"/>
<protein>
    <submittedName>
        <fullName evidence="1">Uncharacterized protein</fullName>
    </submittedName>
</protein>
<dbReference type="Proteomes" id="UP000051861">
    <property type="component" value="Unassembled WGS sequence"/>
</dbReference>
<dbReference type="EMBL" id="LIZX01000050">
    <property type="protein sequence ID" value="KPJ68553.1"/>
    <property type="molecule type" value="Genomic_DNA"/>
</dbReference>
<proteinExistence type="predicted"/>
<evidence type="ECO:0000313" key="1">
    <source>
        <dbReference type="EMBL" id="KPJ68553.1"/>
    </source>
</evidence>
<name>A0A0S7Y2S7_UNCSA</name>
<gene>
    <name evidence="1" type="ORF">AMJ44_06290</name>
</gene>
<sequence length="121" mass="13894">MSENAISSIISRKFDRVDVTVNGKKNCVEFDFFGKALRNRFKDLMAFHSDQELGSMKEEIKGIIEEHAPPSDHPSRPAPMKIHYSPNLTEAEREEAQRLLLSEQNILQQIFFESRMAARNG</sequence>
<comment type="caution">
    <text evidence="1">The sequence shown here is derived from an EMBL/GenBank/DDBJ whole genome shotgun (WGS) entry which is preliminary data.</text>
</comment>
<evidence type="ECO:0000313" key="2">
    <source>
        <dbReference type="Proteomes" id="UP000051861"/>
    </source>
</evidence>
<accession>A0A0S7Y2S7</accession>
<reference evidence="1 2" key="1">
    <citation type="journal article" date="2015" name="Microbiome">
        <title>Genomic resolution of linkages in carbon, nitrogen, and sulfur cycling among widespread estuary sediment bacteria.</title>
        <authorList>
            <person name="Baker B.J."/>
            <person name="Lazar C.S."/>
            <person name="Teske A.P."/>
            <person name="Dick G.J."/>
        </authorList>
    </citation>
    <scope>NUCLEOTIDE SEQUENCE [LARGE SCALE GENOMIC DNA]</scope>
    <source>
        <strain evidence="1">DG_54_3</strain>
    </source>
</reference>